<accession>A0A562ZFN6</accession>
<feature type="coiled-coil region" evidence="1">
    <location>
        <begin position="163"/>
        <end position="197"/>
    </location>
</feature>
<dbReference type="InterPro" id="IPR050445">
    <property type="entry name" value="Bact_polysacc_biosynth/exp"/>
</dbReference>
<reference evidence="3 4" key="1">
    <citation type="submission" date="2019-07" db="EMBL/GenBank/DDBJ databases">
        <title>Caenimonas sedimenti sp. nov., isolated from activated sludge.</title>
        <authorList>
            <person name="Xu J."/>
        </authorList>
    </citation>
    <scope>NUCLEOTIDE SEQUENCE [LARGE SCALE GENOMIC DNA]</scope>
    <source>
        <strain evidence="3 4">HX-9-20</strain>
    </source>
</reference>
<evidence type="ECO:0000313" key="3">
    <source>
        <dbReference type="EMBL" id="TWO66149.1"/>
    </source>
</evidence>
<dbReference type="OrthoDB" id="8884120at2"/>
<evidence type="ECO:0008006" key="5">
    <source>
        <dbReference type="Google" id="ProtNLM"/>
    </source>
</evidence>
<keyword evidence="2" id="KW-0472">Membrane</keyword>
<evidence type="ECO:0000256" key="2">
    <source>
        <dbReference type="SAM" id="Phobius"/>
    </source>
</evidence>
<dbReference type="AlphaFoldDB" id="A0A562ZFN6"/>
<gene>
    <name evidence="3" type="ORF">FN976_26770</name>
</gene>
<dbReference type="GO" id="GO:0004713">
    <property type="term" value="F:protein tyrosine kinase activity"/>
    <property type="evidence" value="ECO:0007669"/>
    <property type="project" value="TreeGrafter"/>
</dbReference>
<keyword evidence="2" id="KW-0812">Transmembrane</keyword>
<keyword evidence="2" id="KW-1133">Transmembrane helix</keyword>
<keyword evidence="4" id="KW-1185">Reference proteome</keyword>
<dbReference type="PANTHER" id="PTHR32309:SF13">
    <property type="entry name" value="FERRIC ENTEROBACTIN TRANSPORT PROTEIN FEPE"/>
    <property type="match status" value="1"/>
</dbReference>
<proteinExistence type="predicted"/>
<dbReference type="EMBL" id="VOBQ01000026">
    <property type="protein sequence ID" value="TWO66149.1"/>
    <property type="molecule type" value="Genomic_DNA"/>
</dbReference>
<sequence>MNAPTLSSLRRSAILAALVLAPLAAVVAFAVSLLLQDEYQSTAKVLPPALYSALARVPIFTNEVTAERMPDQQSVRYQSDIAMSVLKSTPVLDALVKQEGLARHYATDSPRVARERLLDATRVSAGRDGVLAIQVSDANSAKAASIANAYVTGLERYVIELTNTTARARAEAIRQQLALAQQRLRELDAAFVQVQARTGIVKVSPEQSAGSANLNDLRQRLAVREAQLTAMSVYATPGNPAYVRIQAEAQALRGQIAAIVGQPRTGAAGRGGSEDEAQYQRALRDVRTGEEAVDGLRKQLAQAEFESVSKLAGLQVIERATPSEVRSGPRRLLIAGFAFLAAVLVVTLWFLWRLGRLRSASQGSGAAPAAS</sequence>
<dbReference type="RefSeq" id="WP_145896779.1">
    <property type="nucleotide sequence ID" value="NZ_VOBQ01000026.1"/>
</dbReference>
<dbReference type="GO" id="GO:0005886">
    <property type="term" value="C:plasma membrane"/>
    <property type="evidence" value="ECO:0007669"/>
    <property type="project" value="TreeGrafter"/>
</dbReference>
<dbReference type="PANTHER" id="PTHR32309">
    <property type="entry name" value="TYROSINE-PROTEIN KINASE"/>
    <property type="match status" value="1"/>
</dbReference>
<feature type="transmembrane region" description="Helical" evidence="2">
    <location>
        <begin position="332"/>
        <end position="352"/>
    </location>
</feature>
<protein>
    <recommendedName>
        <fullName evidence="5">Lipopolysaccharide biosynthesis protein</fullName>
    </recommendedName>
</protein>
<keyword evidence="1" id="KW-0175">Coiled coil</keyword>
<name>A0A562ZFN6_9BURK</name>
<evidence type="ECO:0000256" key="1">
    <source>
        <dbReference type="SAM" id="Coils"/>
    </source>
</evidence>
<organism evidence="3 4">
    <name type="scientific">Caenimonas sedimenti</name>
    <dbReference type="NCBI Taxonomy" id="2596921"/>
    <lineage>
        <taxon>Bacteria</taxon>
        <taxon>Pseudomonadati</taxon>
        <taxon>Pseudomonadota</taxon>
        <taxon>Betaproteobacteria</taxon>
        <taxon>Burkholderiales</taxon>
        <taxon>Comamonadaceae</taxon>
        <taxon>Caenimonas</taxon>
    </lineage>
</organism>
<evidence type="ECO:0000313" key="4">
    <source>
        <dbReference type="Proteomes" id="UP000318199"/>
    </source>
</evidence>
<comment type="caution">
    <text evidence="3">The sequence shown here is derived from an EMBL/GenBank/DDBJ whole genome shotgun (WGS) entry which is preliminary data.</text>
</comment>
<dbReference type="Proteomes" id="UP000318199">
    <property type="component" value="Unassembled WGS sequence"/>
</dbReference>